<keyword evidence="2" id="KW-0238">DNA-binding</keyword>
<dbReference type="InterPro" id="IPR036390">
    <property type="entry name" value="WH_DNA-bd_sf"/>
</dbReference>
<dbReference type="SMART" id="SM00418">
    <property type="entry name" value="HTH_ARSR"/>
    <property type="match status" value="1"/>
</dbReference>
<dbReference type="PANTHER" id="PTHR43132:SF8">
    <property type="entry name" value="HTH-TYPE TRANSCRIPTIONAL REGULATOR KMTR"/>
    <property type="match status" value="1"/>
</dbReference>
<evidence type="ECO:0000256" key="2">
    <source>
        <dbReference type="ARBA" id="ARBA00023125"/>
    </source>
</evidence>
<dbReference type="PROSITE" id="PS50987">
    <property type="entry name" value="HTH_ARSR_2"/>
    <property type="match status" value="1"/>
</dbReference>
<evidence type="ECO:0000256" key="1">
    <source>
        <dbReference type="ARBA" id="ARBA00023015"/>
    </source>
</evidence>
<gene>
    <name evidence="5" type="ORF">GCM10010170_028970</name>
</gene>
<keyword evidence="1" id="KW-0805">Transcription regulation</keyword>
<dbReference type="PRINTS" id="PR00778">
    <property type="entry name" value="HTHARSR"/>
</dbReference>
<keyword evidence="3" id="KW-0804">Transcription</keyword>
<keyword evidence="6" id="KW-1185">Reference proteome</keyword>
<evidence type="ECO:0000259" key="4">
    <source>
        <dbReference type="PROSITE" id="PS50987"/>
    </source>
</evidence>
<dbReference type="RefSeq" id="WP_344612867.1">
    <property type="nucleotide sequence ID" value="NZ_BAAARV010000023.1"/>
</dbReference>
<dbReference type="PANTHER" id="PTHR43132">
    <property type="entry name" value="ARSENICAL RESISTANCE OPERON REPRESSOR ARSR-RELATED"/>
    <property type="match status" value="1"/>
</dbReference>
<dbReference type="InterPro" id="IPR036388">
    <property type="entry name" value="WH-like_DNA-bd_sf"/>
</dbReference>
<dbReference type="SMART" id="SM00419">
    <property type="entry name" value="HTH_CRP"/>
    <property type="match status" value="1"/>
</dbReference>
<comment type="caution">
    <text evidence="5">The sequence shown here is derived from an EMBL/GenBank/DDBJ whole genome shotgun (WGS) entry which is preliminary data.</text>
</comment>
<feature type="domain" description="HTH arsR-type" evidence="4">
    <location>
        <begin position="223"/>
        <end position="308"/>
    </location>
</feature>
<evidence type="ECO:0000256" key="3">
    <source>
        <dbReference type="ARBA" id="ARBA00023163"/>
    </source>
</evidence>
<dbReference type="Pfam" id="PF12840">
    <property type="entry name" value="HTH_20"/>
    <property type="match status" value="1"/>
</dbReference>
<proteinExistence type="predicted"/>
<dbReference type="Proteomes" id="UP001501444">
    <property type="component" value="Unassembled WGS sequence"/>
</dbReference>
<accession>A0ABN3G422</accession>
<dbReference type="InterPro" id="IPR001845">
    <property type="entry name" value="HTH_ArsR_DNA-bd_dom"/>
</dbReference>
<dbReference type="InterPro" id="IPR011991">
    <property type="entry name" value="ArsR-like_HTH"/>
</dbReference>
<evidence type="ECO:0000313" key="6">
    <source>
        <dbReference type="Proteomes" id="UP001501444"/>
    </source>
</evidence>
<organism evidence="5 6">
    <name type="scientific">Dactylosporangium salmoneum</name>
    <dbReference type="NCBI Taxonomy" id="53361"/>
    <lineage>
        <taxon>Bacteria</taxon>
        <taxon>Bacillati</taxon>
        <taxon>Actinomycetota</taxon>
        <taxon>Actinomycetes</taxon>
        <taxon>Micromonosporales</taxon>
        <taxon>Micromonosporaceae</taxon>
        <taxon>Dactylosporangium</taxon>
    </lineage>
</organism>
<evidence type="ECO:0000313" key="5">
    <source>
        <dbReference type="EMBL" id="GAA2343785.1"/>
    </source>
</evidence>
<dbReference type="InterPro" id="IPR012318">
    <property type="entry name" value="HTH_CRP"/>
</dbReference>
<dbReference type="SUPFAM" id="SSF46785">
    <property type="entry name" value="Winged helix' DNA-binding domain"/>
    <property type="match status" value="1"/>
</dbReference>
<dbReference type="InterPro" id="IPR051011">
    <property type="entry name" value="Metal_resp_trans_reg"/>
</dbReference>
<dbReference type="Gene3D" id="1.10.10.10">
    <property type="entry name" value="Winged helix-like DNA-binding domain superfamily/Winged helix DNA-binding domain"/>
    <property type="match status" value="1"/>
</dbReference>
<reference evidence="5 6" key="1">
    <citation type="journal article" date="2019" name="Int. J. Syst. Evol. Microbiol.">
        <title>The Global Catalogue of Microorganisms (GCM) 10K type strain sequencing project: providing services to taxonomists for standard genome sequencing and annotation.</title>
        <authorList>
            <consortium name="The Broad Institute Genomics Platform"/>
            <consortium name="The Broad Institute Genome Sequencing Center for Infectious Disease"/>
            <person name="Wu L."/>
            <person name="Ma J."/>
        </authorList>
    </citation>
    <scope>NUCLEOTIDE SEQUENCE [LARGE SCALE GENOMIC DNA]</scope>
    <source>
        <strain evidence="5 6">JCM 3272</strain>
    </source>
</reference>
<dbReference type="CDD" id="cd00090">
    <property type="entry name" value="HTH_ARSR"/>
    <property type="match status" value="1"/>
</dbReference>
<protein>
    <submittedName>
        <fullName evidence="5">DUF5937 family protein</fullName>
    </submittedName>
</protein>
<dbReference type="EMBL" id="BAAARV010000023">
    <property type="protein sequence ID" value="GAA2343785.1"/>
    <property type="molecule type" value="Genomic_DNA"/>
</dbReference>
<sequence>MKRLELTRDDLLRLRFAHSPMAELVASTIALRTGREHAHWRARTAPRVEGLELFWRVFAPPSGIVADFLTPVPQTARPTLQAELAAIAATPPDRVAAELDAAGVPCDDPAALLPSLVEEIRRYFAVALAELWPRLRAAADADIARRTATAAFPGPSALLADLHPNIRWDPDALHLDYLKHVELPPWSLDGHPLALLPTAFAGRHAWIMESGAGRALWYPPRALGALFAAPAPPEPLAALLGSTRAAVLTLLAAPASTGDVAERLGLAPATASHHLTALRDAGLIVAARAGRRLNYRRTDLGERLTSLG</sequence>
<name>A0ABN3G422_9ACTN</name>